<keyword evidence="4" id="KW-1185">Reference proteome</keyword>
<dbReference type="Gene3D" id="3.40.50.150">
    <property type="entry name" value="Vaccinia Virus protein VP39"/>
    <property type="match status" value="1"/>
</dbReference>
<evidence type="ECO:0000313" key="3">
    <source>
        <dbReference type="EMBL" id="CAG8699720.1"/>
    </source>
</evidence>
<dbReference type="Pfam" id="PF13649">
    <property type="entry name" value="Methyltransf_25"/>
    <property type="match status" value="1"/>
</dbReference>
<evidence type="ECO:0000256" key="1">
    <source>
        <dbReference type="SAM" id="MobiDB-lite"/>
    </source>
</evidence>
<reference evidence="3" key="1">
    <citation type="submission" date="2021-06" db="EMBL/GenBank/DDBJ databases">
        <authorList>
            <person name="Kallberg Y."/>
            <person name="Tangrot J."/>
            <person name="Rosling A."/>
        </authorList>
    </citation>
    <scope>NUCLEOTIDE SEQUENCE</scope>
    <source>
        <strain evidence="3">FL966</strain>
    </source>
</reference>
<accession>A0A9N9N3Y1</accession>
<proteinExistence type="predicted"/>
<dbReference type="SUPFAM" id="SSF53335">
    <property type="entry name" value="S-adenosyl-L-methionine-dependent methyltransferases"/>
    <property type="match status" value="1"/>
</dbReference>
<gene>
    <name evidence="3" type="ORF">CPELLU_LOCUS11755</name>
</gene>
<comment type="caution">
    <text evidence="3">The sequence shown here is derived from an EMBL/GenBank/DDBJ whole genome shotgun (WGS) entry which is preliminary data.</text>
</comment>
<protein>
    <submittedName>
        <fullName evidence="3">16135_t:CDS:1</fullName>
    </submittedName>
</protein>
<feature type="domain" description="Methyltransferase" evidence="2">
    <location>
        <begin position="110"/>
        <end position="191"/>
    </location>
</feature>
<dbReference type="OrthoDB" id="2013972at2759"/>
<dbReference type="PANTHER" id="PTHR43591">
    <property type="entry name" value="METHYLTRANSFERASE"/>
    <property type="match status" value="1"/>
</dbReference>
<dbReference type="PANTHER" id="PTHR43591:SF24">
    <property type="entry name" value="2-METHOXY-6-POLYPRENYL-1,4-BENZOQUINOL METHYLASE, MITOCHONDRIAL"/>
    <property type="match status" value="1"/>
</dbReference>
<dbReference type="AlphaFoldDB" id="A0A9N9N3Y1"/>
<name>A0A9N9N3Y1_9GLOM</name>
<feature type="compositionally biased region" description="Basic and acidic residues" evidence="1">
    <location>
        <begin position="1"/>
        <end position="12"/>
    </location>
</feature>
<evidence type="ECO:0000313" key="4">
    <source>
        <dbReference type="Proteomes" id="UP000789759"/>
    </source>
</evidence>
<organism evidence="3 4">
    <name type="scientific">Cetraspora pellucida</name>
    <dbReference type="NCBI Taxonomy" id="1433469"/>
    <lineage>
        <taxon>Eukaryota</taxon>
        <taxon>Fungi</taxon>
        <taxon>Fungi incertae sedis</taxon>
        <taxon>Mucoromycota</taxon>
        <taxon>Glomeromycotina</taxon>
        <taxon>Glomeromycetes</taxon>
        <taxon>Diversisporales</taxon>
        <taxon>Gigasporaceae</taxon>
        <taxon>Cetraspora</taxon>
    </lineage>
</organism>
<dbReference type="InterPro" id="IPR029063">
    <property type="entry name" value="SAM-dependent_MTases_sf"/>
</dbReference>
<feature type="region of interest" description="Disordered" evidence="1">
    <location>
        <begin position="1"/>
        <end position="23"/>
    </location>
</feature>
<dbReference type="EMBL" id="CAJVQA010010689">
    <property type="protein sequence ID" value="CAG8699720.1"/>
    <property type="molecule type" value="Genomic_DNA"/>
</dbReference>
<sequence length="292" mass="33749">MGNTESRNDNVKPVRKRNKSNFSRINHSHVKTNSIYPDCTDSTCSYNIKTVSNLTILGGRPYLDEDFPADWEETDRVQTCHFALKHLHGGNYTAPLSDIIKPERHRMWIWSLVIAQEFPEAYVYGVDIISSFPSDIKPSNCYFKECSVSDGLPFDDDEFDYVFMRHMSLALKNYQWVPLLNEIMRVLKPGGTVEFVEFDLIHVGFQNVNCTRKAVALGKWDKNLGKIGEIWTSNMYQMKKSIKSLITSVMNISDSELDRILNIIYFEEVDKYHSYQDHYIILASKTISDSNN</sequence>
<dbReference type="Proteomes" id="UP000789759">
    <property type="component" value="Unassembled WGS sequence"/>
</dbReference>
<dbReference type="InterPro" id="IPR041698">
    <property type="entry name" value="Methyltransf_25"/>
</dbReference>
<dbReference type="GO" id="GO:0008168">
    <property type="term" value="F:methyltransferase activity"/>
    <property type="evidence" value="ECO:0007669"/>
    <property type="project" value="TreeGrafter"/>
</dbReference>
<dbReference type="CDD" id="cd02440">
    <property type="entry name" value="AdoMet_MTases"/>
    <property type="match status" value="1"/>
</dbReference>
<evidence type="ECO:0000259" key="2">
    <source>
        <dbReference type="Pfam" id="PF13649"/>
    </source>
</evidence>